<name>A0A0R2CU00_9LACO</name>
<dbReference type="PATRIC" id="fig|1423729.3.peg.480"/>
<dbReference type="EMBL" id="AYZE01000010">
    <property type="protein sequence ID" value="KRM91510.1"/>
    <property type="molecule type" value="Genomic_DNA"/>
</dbReference>
<keyword evidence="2" id="KW-1185">Reference proteome</keyword>
<reference evidence="1 2" key="1">
    <citation type="journal article" date="2015" name="Genome Announc.">
        <title>Expanding the biotechnology potential of lactobacilli through comparative genomics of 213 strains and associated genera.</title>
        <authorList>
            <person name="Sun Z."/>
            <person name="Harris H.M."/>
            <person name="McCann A."/>
            <person name="Guo C."/>
            <person name="Argimon S."/>
            <person name="Zhang W."/>
            <person name="Yang X."/>
            <person name="Jeffery I.B."/>
            <person name="Cooney J.C."/>
            <person name="Kagawa T.F."/>
            <person name="Liu W."/>
            <person name="Song Y."/>
            <person name="Salvetti E."/>
            <person name="Wrobel A."/>
            <person name="Rasinkangas P."/>
            <person name="Parkhill J."/>
            <person name="Rea M.C."/>
            <person name="O'Sullivan O."/>
            <person name="Ritari J."/>
            <person name="Douillard F.P."/>
            <person name="Paul Ross R."/>
            <person name="Yang R."/>
            <person name="Briner A.E."/>
            <person name="Felis G.E."/>
            <person name="de Vos W.M."/>
            <person name="Barrangou R."/>
            <person name="Klaenhammer T.R."/>
            <person name="Caufield P.W."/>
            <person name="Cui Y."/>
            <person name="Zhang H."/>
            <person name="O'Toole P.W."/>
        </authorList>
    </citation>
    <scope>NUCLEOTIDE SEQUENCE [LARGE SCALE GENOMIC DNA]</scope>
    <source>
        <strain evidence="1 2">DSM 21116</strain>
    </source>
</reference>
<dbReference type="Proteomes" id="UP000051131">
    <property type="component" value="Unassembled WGS sequence"/>
</dbReference>
<dbReference type="STRING" id="1423729.FC80_GL000478"/>
<proteinExistence type="predicted"/>
<comment type="caution">
    <text evidence="1">The sequence shown here is derived from an EMBL/GenBank/DDBJ whole genome shotgun (WGS) entry which is preliminary data.</text>
</comment>
<organism evidence="1 2">
    <name type="scientific">Liquorilactobacillus cacaonum DSM 21116</name>
    <dbReference type="NCBI Taxonomy" id="1423729"/>
    <lineage>
        <taxon>Bacteria</taxon>
        <taxon>Bacillati</taxon>
        <taxon>Bacillota</taxon>
        <taxon>Bacilli</taxon>
        <taxon>Lactobacillales</taxon>
        <taxon>Lactobacillaceae</taxon>
        <taxon>Liquorilactobacillus</taxon>
    </lineage>
</organism>
<accession>A0A0R2CU00</accession>
<protein>
    <submittedName>
        <fullName evidence="1">Uncharacterized protein</fullName>
    </submittedName>
</protein>
<dbReference type="AlphaFoldDB" id="A0A0R2CU00"/>
<evidence type="ECO:0000313" key="2">
    <source>
        <dbReference type="Proteomes" id="UP000051131"/>
    </source>
</evidence>
<dbReference type="RefSeq" id="WP_057828742.1">
    <property type="nucleotide sequence ID" value="NZ_AYZE01000010.1"/>
</dbReference>
<evidence type="ECO:0000313" key="1">
    <source>
        <dbReference type="EMBL" id="KRM91510.1"/>
    </source>
</evidence>
<gene>
    <name evidence="1" type="ORF">FC80_GL000478</name>
</gene>
<sequence length="89" mass="10135">MEAIEFEKGLLDALNKLDDNDVKRIREKIGVNSDYEIDEDGFTHLVVKSKSFVEANDVDMYKESAPEIKLENKNNLVDAVENNDYQLAA</sequence>